<feature type="domain" description="GIY-YIG" evidence="2">
    <location>
        <begin position="221"/>
        <end position="307"/>
    </location>
</feature>
<keyword evidence="4" id="KW-1185">Reference proteome</keyword>
<dbReference type="InterPro" id="IPR050066">
    <property type="entry name" value="UvrABC_protein_C"/>
</dbReference>
<name>A0A3M0GAY8_9ACTN</name>
<dbReference type="NCBIfam" id="NF005905">
    <property type="entry name" value="PRK07883.1-3"/>
    <property type="match status" value="1"/>
</dbReference>
<proteinExistence type="predicted"/>
<dbReference type="GO" id="GO:0004527">
    <property type="term" value="F:exonuclease activity"/>
    <property type="evidence" value="ECO:0007669"/>
    <property type="project" value="UniProtKB-KW"/>
</dbReference>
<dbReference type="GO" id="GO:0006289">
    <property type="term" value="P:nucleotide-excision repair"/>
    <property type="evidence" value="ECO:0007669"/>
    <property type="project" value="InterPro"/>
</dbReference>
<dbReference type="PANTHER" id="PTHR30562">
    <property type="entry name" value="UVRC/OXIDOREDUCTASE"/>
    <property type="match status" value="1"/>
</dbReference>
<dbReference type="GO" id="GO:0006260">
    <property type="term" value="P:DNA replication"/>
    <property type="evidence" value="ECO:0007669"/>
    <property type="project" value="InterPro"/>
</dbReference>
<dbReference type="FunFam" id="3.30.420.10:FF:000045">
    <property type="entry name" value="3'-5' exonuclease DinG"/>
    <property type="match status" value="1"/>
</dbReference>
<dbReference type="Gene3D" id="3.40.1440.10">
    <property type="entry name" value="GIY-YIG endonuclease"/>
    <property type="match status" value="1"/>
</dbReference>
<dbReference type="Proteomes" id="UP000275256">
    <property type="component" value="Unassembled WGS sequence"/>
</dbReference>
<dbReference type="AlphaFoldDB" id="A0A3M0GAY8"/>
<gene>
    <name evidence="3" type="ORF">EAX62_07750</name>
</gene>
<comment type="caution">
    <text evidence="3">The sequence shown here is derived from an EMBL/GenBank/DDBJ whole genome shotgun (WGS) entry which is preliminary data.</text>
</comment>
<organism evidence="3 4">
    <name type="scientific">Tessaracoccus antarcticus</name>
    <dbReference type="NCBI Taxonomy" id="2479848"/>
    <lineage>
        <taxon>Bacteria</taxon>
        <taxon>Bacillati</taxon>
        <taxon>Actinomycetota</taxon>
        <taxon>Actinomycetes</taxon>
        <taxon>Propionibacteriales</taxon>
        <taxon>Propionibacteriaceae</taxon>
        <taxon>Tessaracoccus</taxon>
    </lineage>
</organism>
<dbReference type="NCBIfam" id="TIGR00573">
    <property type="entry name" value="dnaq"/>
    <property type="match status" value="1"/>
</dbReference>
<evidence type="ECO:0000256" key="1">
    <source>
        <dbReference type="ARBA" id="ARBA00022839"/>
    </source>
</evidence>
<dbReference type="OrthoDB" id="9803913at2"/>
<evidence type="ECO:0000313" key="3">
    <source>
        <dbReference type="EMBL" id="RMB59652.1"/>
    </source>
</evidence>
<dbReference type="InterPro" id="IPR013520">
    <property type="entry name" value="Ribonucl_H"/>
</dbReference>
<dbReference type="GO" id="GO:0009380">
    <property type="term" value="C:excinuclease repair complex"/>
    <property type="evidence" value="ECO:0007669"/>
    <property type="project" value="TreeGrafter"/>
</dbReference>
<sequence length="591" mass="64308">MSLAPVAQPSFDDLGTHLSQVTFCVVDLETTGGGKDSCITEIGAVKVRGGEILGEFQTLVRPEVPIPPMIQVLTGITNQMVASAPRLDDALPRFATFSAGCVMVAHNAPFDIGFLRRGHELLSLPWPRPHVVDTVAVARQVMPAEEVRNCKLSTLAAHFGATTIPNHRALSDARATVDVLHALLERVGNLGVHTLEDLSEMTARVSPDRRAKRGWAKAAPEAPGVYWFVHDGLDADQRPRTEVLYVGKSTHLRRRVRSYFSAAEKRSRIHEMVRVATGVQFLECATSLEAEVRELRMIASHSPRYNRRSKNQHRQIWLKLTREAFPRLSAVRRVTDESATHWGPFTSMDAAQEAAMVLQEAFRLRQCTTRLSARTPSADCALREMGRCSAPCLLGDGVAAHAVAVEEVQRAWDSDARGVLRSARERLTKLVAAERYEEAGVLTSRLQHFHATSVRHHRVRSIAACRQLVAAAPVAGGWDIHVIRHGRLAAASFARTPMVQAVAAEAVASAATVVAPPGGMPACTHEEAERVAAWLETPGVRLLDTDGEWSWPVNAGLPADRLAGELLGDAAPALVSDLEFGAAHGQSVHVV</sequence>
<dbReference type="SUPFAM" id="SSF82771">
    <property type="entry name" value="GIY-YIG endonuclease"/>
    <property type="match status" value="1"/>
</dbReference>
<dbReference type="SMART" id="SM00479">
    <property type="entry name" value="EXOIII"/>
    <property type="match status" value="1"/>
</dbReference>
<dbReference type="Pfam" id="PF00929">
    <property type="entry name" value="RNase_T"/>
    <property type="match status" value="1"/>
</dbReference>
<dbReference type="PANTHER" id="PTHR30562:SF1">
    <property type="entry name" value="UVRABC SYSTEM PROTEIN C"/>
    <property type="match status" value="1"/>
</dbReference>
<keyword evidence="1" id="KW-0269">Exonuclease</keyword>
<dbReference type="GO" id="GO:0003887">
    <property type="term" value="F:DNA-directed DNA polymerase activity"/>
    <property type="evidence" value="ECO:0007669"/>
    <property type="project" value="InterPro"/>
</dbReference>
<dbReference type="GO" id="GO:0003677">
    <property type="term" value="F:DNA binding"/>
    <property type="evidence" value="ECO:0007669"/>
    <property type="project" value="InterPro"/>
</dbReference>
<accession>A0A3M0GAY8</accession>
<dbReference type="InterPro" id="IPR035901">
    <property type="entry name" value="GIY-YIG_endonuc_sf"/>
</dbReference>
<evidence type="ECO:0000313" key="4">
    <source>
        <dbReference type="Proteomes" id="UP000275256"/>
    </source>
</evidence>
<dbReference type="InterPro" id="IPR006054">
    <property type="entry name" value="DnaQ"/>
</dbReference>
<dbReference type="InterPro" id="IPR047296">
    <property type="entry name" value="GIY-YIG_UvrC_Cho"/>
</dbReference>
<dbReference type="Gene3D" id="3.30.420.10">
    <property type="entry name" value="Ribonuclease H-like superfamily/Ribonuclease H"/>
    <property type="match status" value="1"/>
</dbReference>
<keyword evidence="1" id="KW-0378">Hydrolase</keyword>
<dbReference type="InterPro" id="IPR036397">
    <property type="entry name" value="RNaseH_sf"/>
</dbReference>
<dbReference type="PROSITE" id="PS50164">
    <property type="entry name" value="GIY_YIG"/>
    <property type="match status" value="1"/>
</dbReference>
<keyword evidence="1" id="KW-0540">Nuclease</keyword>
<dbReference type="InterPro" id="IPR012337">
    <property type="entry name" value="RNaseH-like_sf"/>
</dbReference>
<reference evidence="3 4" key="1">
    <citation type="submission" date="2018-10" db="EMBL/GenBank/DDBJ databases">
        <title>Tessaracoccus antarcticuss sp. nov., isolated from sediment.</title>
        <authorList>
            <person name="Zhou L.Y."/>
            <person name="Du Z.J."/>
        </authorList>
    </citation>
    <scope>NUCLEOTIDE SEQUENCE [LARGE SCALE GENOMIC DNA]</scope>
    <source>
        <strain evidence="3 4">JDX10</strain>
    </source>
</reference>
<dbReference type="NCBIfam" id="NF005907">
    <property type="entry name" value="PRK07883.1-5"/>
    <property type="match status" value="1"/>
</dbReference>
<dbReference type="InterPro" id="IPR000305">
    <property type="entry name" value="GIY-YIG_endonuc"/>
</dbReference>
<protein>
    <submittedName>
        <fullName evidence="3">DEDD exnuclease domain-containing protein</fullName>
    </submittedName>
</protein>
<dbReference type="SMART" id="SM00465">
    <property type="entry name" value="GIYc"/>
    <property type="match status" value="1"/>
</dbReference>
<dbReference type="CDD" id="cd06127">
    <property type="entry name" value="DEDDh"/>
    <property type="match status" value="1"/>
</dbReference>
<evidence type="ECO:0000259" key="2">
    <source>
        <dbReference type="PROSITE" id="PS50164"/>
    </source>
</evidence>
<dbReference type="RefSeq" id="WP_121901131.1">
    <property type="nucleotide sequence ID" value="NZ_REFW01000002.1"/>
</dbReference>
<dbReference type="CDD" id="cd10434">
    <property type="entry name" value="GIY-YIG_UvrC_Cho"/>
    <property type="match status" value="1"/>
</dbReference>
<dbReference type="EMBL" id="REFW01000002">
    <property type="protein sequence ID" value="RMB59652.1"/>
    <property type="molecule type" value="Genomic_DNA"/>
</dbReference>
<dbReference type="SUPFAM" id="SSF53098">
    <property type="entry name" value="Ribonuclease H-like"/>
    <property type="match status" value="1"/>
</dbReference>